<dbReference type="OrthoDB" id="522718at2759"/>
<sequence>MSPFEEPNATYANKTLIHNWWEDRHMTQDALKSTDSRVFSNDLSSFPSAPHELATSKREADFRRLTSPAPAKIVKPSLYSSKNLEERIATYRDPAPVAYTLGHITPEEEPDGSNRHLKTTNQVFFSDLPKAASTASPAYFSQTDRSHFVKNSLATDRLDPTHLGTSEVIGSKGTRGEITRNPKESGNPYGISVYVDEYAKWQTKLAGMPLQDSVKRAQTKYF</sequence>
<dbReference type="AlphaFoldDB" id="A0A250XIR4"/>
<keyword evidence="3" id="KW-1185">Reference proteome</keyword>
<reference evidence="2 3" key="1">
    <citation type="submission" date="2017-08" db="EMBL/GenBank/DDBJ databases">
        <title>Acidophilic green algal genome provides insights into adaptation to an acidic environment.</title>
        <authorList>
            <person name="Hirooka S."/>
            <person name="Hirose Y."/>
            <person name="Kanesaki Y."/>
            <person name="Higuchi S."/>
            <person name="Fujiwara T."/>
            <person name="Onuma R."/>
            <person name="Era A."/>
            <person name="Ohbayashi R."/>
            <person name="Uzuka A."/>
            <person name="Nozaki H."/>
            <person name="Yoshikawa H."/>
            <person name="Miyagishima S.Y."/>
        </authorList>
    </citation>
    <scope>NUCLEOTIDE SEQUENCE [LARGE SCALE GENOMIC DNA]</scope>
    <source>
        <strain evidence="2 3">NIES-2499</strain>
    </source>
</reference>
<evidence type="ECO:0000313" key="3">
    <source>
        <dbReference type="Proteomes" id="UP000232323"/>
    </source>
</evidence>
<dbReference type="Proteomes" id="UP000232323">
    <property type="component" value="Unassembled WGS sequence"/>
</dbReference>
<accession>A0A250XIR4</accession>
<organism evidence="2 3">
    <name type="scientific">Chlamydomonas eustigma</name>
    <dbReference type="NCBI Taxonomy" id="1157962"/>
    <lineage>
        <taxon>Eukaryota</taxon>
        <taxon>Viridiplantae</taxon>
        <taxon>Chlorophyta</taxon>
        <taxon>core chlorophytes</taxon>
        <taxon>Chlorophyceae</taxon>
        <taxon>CS clade</taxon>
        <taxon>Chlamydomonadales</taxon>
        <taxon>Chlamydomonadaceae</taxon>
        <taxon>Chlamydomonas</taxon>
    </lineage>
</organism>
<comment type="caution">
    <text evidence="2">The sequence shown here is derived from an EMBL/GenBank/DDBJ whole genome shotgun (WGS) entry which is preliminary data.</text>
</comment>
<protein>
    <submittedName>
        <fullName evidence="2">Uncharacterized protein</fullName>
    </submittedName>
</protein>
<gene>
    <name evidence="2" type="ORF">CEUSTIGMA_g10235.t1</name>
</gene>
<evidence type="ECO:0000256" key="1">
    <source>
        <dbReference type="SAM" id="MobiDB-lite"/>
    </source>
</evidence>
<proteinExistence type="predicted"/>
<feature type="compositionally biased region" description="Basic and acidic residues" evidence="1">
    <location>
        <begin position="174"/>
        <end position="183"/>
    </location>
</feature>
<dbReference type="STRING" id="1157962.A0A250XIR4"/>
<name>A0A250XIR4_9CHLO</name>
<dbReference type="EMBL" id="BEGY01000086">
    <property type="protein sequence ID" value="GAX82809.1"/>
    <property type="molecule type" value="Genomic_DNA"/>
</dbReference>
<feature type="region of interest" description="Disordered" evidence="1">
    <location>
        <begin position="159"/>
        <end position="185"/>
    </location>
</feature>
<evidence type="ECO:0000313" key="2">
    <source>
        <dbReference type="EMBL" id="GAX82809.1"/>
    </source>
</evidence>